<dbReference type="Proteomes" id="UP000237771">
    <property type="component" value="Unassembled WGS sequence"/>
</dbReference>
<proteinExistence type="predicted"/>
<dbReference type="RefSeq" id="WP_106357496.1">
    <property type="nucleotide sequence ID" value="NZ_PVUB01000005.1"/>
</dbReference>
<comment type="caution">
    <text evidence="1">The sequence shown here is derived from an EMBL/GenBank/DDBJ whole genome shotgun (WGS) entry which is preliminary data.</text>
</comment>
<evidence type="ECO:0000313" key="2">
    <source>
        <dbReference type="Proteomes" id="UP000237771"/>
    </source>
</evidence>
<accession>A0ABX5F0L3</accession>
<sequence length="985" mass="101024">MKKITLLLFLFVSSVIYSQKNGISYQAIIFNPNGGKVPGINNTNEPLANKNICLQFTIIDSDTRTEYQETINTTTDAFGMVNTIIGSGNQSAGYAASFSNIYWTSDQKSLKVAMDINGKCSTFVEISNQLFTSVPSAFSAQNAENVTGVVSIESGGTNAVTVLGAKTNLALEKVDNTSDLSKPISTATQIVLNLKEDSANKSTDLIIDANSNVKYPTVQAVKTYIDANASTGLAGLAAETARALAAELANSNAIASNTTAITANANAIAAEATTARTAELANATAITAETNRATAAEATKENTDNKSIDVTFASNSDVKFPTEKAVKTYVDTSVSTTSTALATEVARATAAEGVLTTSIANETSTRGTADATLTTNLNAEVARATVAEGVLTTSIANEASTRGTADATLTTNLNAEITRANAAEATKENTANKSIDGTFASNSDVKFPTEKAVKTYVDASVSTTSTALATEVLRATAAEGVLTTSIANEASTRATGDATLTTNLNAEISRATAAETGLTSSLALKVDKISGKGLSTEDYSSAEKTKLAAITGTNTGDQDLSIYAPLASPTFTGTVSGITKTMVGLGNVDNTTDLLKPISTATQSALDLKADLASPTFTGTVSGITKTMVGLGNVDNTTDLLKPISTATQSALDLKADLASPTFTGTVSGITKTMVGLGNVDNTTDLLKPISTATQSALDLKADLASPTFTGTVSGITKTMVGLGNVDNTTDLLKPISTATQSALDLKADLASPTFTGTVSGITKTMVGLGNVDNTTDLLKPISTATQSALDLKADLVSPTFTGTVTASGTLTTGVVTYPNSHGTSGQVLSTTGSGTLAWTTPSTTANAYSGVLPLANGGTGSATQNFVDLSTTQTVAGAKTFSSAVTGSSFVKSGGTSIQYLMADGTVSSGPREVNAEFTATASQTNFTVTQTPLTGRIIKMYVNGVRISNTACSFSGTTLTYIPSNNGNYNLTAGDRIQIDFYY</sequence>
<gene>
    <name evidence="1" type="ORF">BC624_105149</name>
</gene>
<protein>
    <submittedName>
        <fullName evidence="1">Uncharacterized protein</fullName>
    </submittedName>
</protein>
<keyword evidence="2" id="KW-1185">Reference proteome</keyword>
<organism evidence="1 2">
    <name type="scientific">Flavobacterium granuli</name>
    <dbReference type="NCBI Taxonomy" id="280093"/>
    <lineage>
        <taxon>Bacteria</taxon>
        <taxon>Pseudomonadati</taxon>
        <taxon>Bacteroidota</taxon>
        <taxon>Flavobacteriia</taxon>
        <taxon>Flavobacteriales</taxon>
        <taxon>Flavobacteriaceae</taxon>
        <taxon>Flavobacterium</taxon>
    </lineage>
</organism>
<name>A0ABX5F0L3_9FLAO</name>
<reference evidence="1 2" key="1">
    <citation type="submission" date="2018-03" db="EMBL/GenBank/DDBJ databases">
        <title>Genomic Encyclopedia of Archaeal and Bacterial Type Strains, Phase II (KMG-II): from individual species to whole genera.</title>
        <authorList>
            <person name="Goeker M."/>
        </authorList>
    </citation>
    <scope>NUCLEOTIDE SEQUENCE [LARGE SCALE GENOMIC DNA]</scope>
    <source>
        <strain evidence="1 2">DSM 17797</strain>
    </source>
</reference>
<evidence type="ECO:0000313" key="1">
    <source>
        <dbReference type="EMBL" id="PRZ23427.1"/>
    </source>
</evidence>
<dbReference type="EMBL" id="PVUB01000005">
    <property type="protein sequence ID" value="PRZ23427.1"/>
    <property type="molecule type" value="Genomic_DNA"/>
</dbReference>